<dbReference type="InterPro" id="IPR050679">
    <property type="entry name" value="Bact_HTH_transcr_reg"/>
</dbReference>
<dbReference type="HOGENOM" id="CLU_063236_2_2_6"/>
<evidence type="ECO:0000259" key="4">
    <source>
        <dbReference type="PROSITE" id="PS50949"/>
    </source>
</evidence>
<dbReference type="EMBL" id="FP236843">
    <property type="protein sequence ID" value="CAX57820.1"/>
    <property type="molecule type" value="Genomic_DNA"/>
</dbReference>
<dbReference type="eggNOG" id="COG2188">
    <property type="taxonomic scope" value="Bacteria"/>
</dbReference>
<dbReference type="InterPro" id="IPR011663">
    <property type="entry name" value="UTRA"/>
</dbReference>
<dbReference type="SMART" id="SM00866">
    <property type="entry name" value="UTRA"/>
    <property type="match status" value="1"/>
</dbReference>
<dbReference type="Pfam" id="PF07702">
    <property type="entry name" value="UTRA"/>
    <property type="match status" value="1"/>
</dbReference>
<dbReference type="Proteomes" id="UP000008793">
    <property type="component" value="Chromosome"/>
</dbReference>
<dbReference type="KEGG" id="ebi:EbC_02890"/>
<dbReference type="Gene3D" id="1.10.10.10">
    <property type="entry name" value="Winged helix-like DNA-binding domain superfamily/Winged helix DNA-binding domain"/>
    <property type="match status" value="1"/>
</dbReference>
<dbReference type="InterPro" id="IPR000524">
    <property type="entry name" value="Tscrpt_reg_HTH_GntR"/>
</dbReference>
<dbReference type="Pfam" id="PF00392">
    <property type="entry name" value="GntR"/>
    <property type="match status" value="1"/>
</dbReference>
<reference evidence="5 6" key="1">
    <citation type="journal article" date="2010" name="BMC Genomics">
        <title>Genome comparison of the epiphytic bacteria Erwinia billingiae and E. tasmaniensis with the pear pathogen E. pyrifoliae.</title>
        <authorList>
            <person name="Kube M."/>
            <person name="Migdoll A.M."/>
            <person name="Gehring I."/>
            <person name="Heitmann K."/>
            <person name="Mayer Y."/>
            <person name="Kuhl H."/>
            <person name="Knaust F."/>
            <person name="Geider K."/>
            <person name="Reinhardt R."/>
        </authorList>
    </citation>
    <scope>NUCLEOTIDE SEQUENCE [LARGE SCALE GENOMIC DNA]</scope>
    <source>
        <strain evidence="5 6">Eb661</strain>
    </source>
</reference>
<keyword evidence="1" id="KW-0805">Transcription regulation</keyword>
<protein>
    <submittedName>
        <fullName evidence="5">Transcriptional regulator, GntR family</fullName>
    </submittedName>
</protein>
<keyword evidence="6" id="KW-1185">Reference proteome</keyword>
<dbReference type="PRINTS" id="PR00035">
    <property type="entry name" value="HTHGNTR"/>
</dbReference>
<evidence type="ECO:0000256" key="2">
    <source>
        <dbReference type="ARBA" id="ARBA00023125"/>
    </source>
</evidence>
<dbReference type="InterPro" id="IPR036390">
    <property type="entry name" value="WH_DNA-bd_sf"/>
</dbReference>
<keyword evidence="3" id="KW-0804">Transcription</keyword>
<keyword evidence="2" id="KW-0238">DNA-binding</keyword>
<feature type="domain" description="HTH gntR-type" evidence="4">
    <location>
        <begin position="3"/>
        <end position="71"/>
    </location>
</feature>
<dbReference type="GO" id="GO:0003700">
    <property type="term" value="F:DNA-binding transcription factor activity"/>
    <property type="evidence" value="ECO:0007669"/>
    <property type="project" value="InterPro"/>
</dbReference>
<evidence type="ECO:0000313" key="5">
    <source>
        <dbReference type="EMBL" id="CAX57820.1"/>
    </source>
</evidence>
<dbReference type="InterPro" id="IPR036388">
    <property type="entry name" value="WH-like_DNA-bd_sf"/>
</dbReference>
<organism evidence="6">
    <name type="scientific">Erwinia billingiae (strain Eb661)</name>
    <dbReference type="NCBI Taxonomy" id="634500"/>
    <lineage>
        <taxon>Bacteria</taxon>
        <taxon>Pseudomonadati</taxon>
        <taxon>Pseudomonadota</taxon>
        <taxon>Gammaproteobacteria</taxon>
        <taxon>Enterobacterales</taxon>
        <taxon>Erwiniaceae</taxon>
        <taxon>Erwinia</taxon>
    </lineage>
</organism>
<dbReference type="Gene3D" id="3.40.1410.10">
    <property type="entry name" value="Chorismate lyase-like"/>
    <property type="match status" value="1"/>
</dbReference>
<evidence type="ECO:0000256" key="3">
    <source>
        <dbReference type="ARBA" id="ARBA00023163"/>
    </source>
</evidence>
<dbReference type="GeneID" id="90510283"/>
<dbReference type="PANTHER" id="PTHR44846:SF7">
    <property type="entry name" value="TRANSCRIPTIONAL REGULATOR OF 2-AMINOETHYLPHOSPHONATE DEGRADATION OPERONS-RELATED"/>
    <property type="match status" value="1"/>
</dbReference>
<evidence type="ECO:0000256" key="1">
    <source>
        <dbReference type="ARBA" id="ARBA00023015"/>
    </source>
</evidence>
<dbReference type="STRING" id="634500.EbC_02890"/>
<evidence type="ECO:0000313" key="6">
    <source>
        <dbReference type="Proteomes" id="UP000008793"/>
    </source>
</evidence>
<dbReference type="GO" id="GO:0045892">
    <property type="term" value="P:negative regulation of DNA-templated transcription"/>
    <property type="evidence" value="ECO:0007669"/>
    <property type="project" value="TreeGrafter"/>
</dbReference>
<proteinExistence type="predicted"/>
<sequence>MKALTVDVICQTLAARIASGDFAASGRLPSERSLSEQFSTTRITLREALGQLEFQGMIYRELRRGWFIAPPRLAYDPLLRSHFHAMAEQQGRKAQTEVLDAQRVQASAGLARQLGMNEGEDVYRIQRLRRIDGRAVLYVEHYLNPQYFPDLLSFDLTRSLTHLYQEEYGINYGRVGFTMLPAPLPTFAAPALKVASGSPALFITRVNRDQHDRIIDCDYEYWRYDALYIDVQVREAEQTSRQPACPEEEG</sequence>
<dbReference type="InterPro" id="IPR028978">
    <property type="entry name" value="Chorismate_lyase_/UTRA_dom_sf"/>
</dbReference>
<dbReference type="SMART" id="SM00345">
    <property type="entry name" value="HTH_GNTR"/>
    <property type="match status" value="1"/>
</dbReference>
<dbReference type="PROSITE" id="PS50949">
    <property type="entry name" value="HTH_GNTR"/>
    <property type="match status" value="1"/>
</dbReference>
<dbReference type="SUPFAM" id="SSF64288">
    <property type="entry name" value="Chorismate lyase-like"/>
    <property type="match status" value="1"/>
</dbReference>
<dbReference type="PANTHER" id="PTHR44846">
    <property type="entry name" value="MANNOSYL-D-GLYCERATE TRANSPORT/METABOLISM SYSTEM REPRESSOR MNGR-RELATED"/>
    <property type="match status" value="1"/>
</dbReference>
<dbReference type="SUPFAM" id="SSF46785">
    <property type="entry name" value="Winged helix' DNA-binding domain"/>
    <property type="match status" value="1"/>
</dbReference>
<dbReference type="GO" id="GO:0003677">
    <property type="term" value="F:DNA binding"/>
    <property type="evidence" value="ECO:0007669"/>
    <property type="project" value="UniProtKB-KW"/>
</dbReference>
<name>D8MLT6_ERWBE</name>
<accession>D8MLT6</accession>
<dbReference type="AlphaFoldDB" id="D8MLT6"/>
<gene>
    <name evidence="5" type="ordered locus">EbC_02890</name>
</gene>
<dbReference type="RefSeq" id="WP_013200327.1">
    <property type="nucleotide sequence ID" value="NC_014306.1"/>
</dbReference>
<dbReference type="CDD" id="cd07377">
    <property type="entry name" value="WHTH_GntR"/>
    <property type="match status" value="1"/>
</dbReference>